<protein>
    <recommendedName>
        <fullName evidence="2">Heavy metal binding domain-containing protein</fullName>
    </recommendedName>
</protein>
<dbReference type="Pfam" id="PF19335">
    <property type="entry name" value="HMBD"/>
    <property type="match status" value="3"/>
</dbReference>
<dbReference type="InterPro" id="IPR045800">
    <property type="entry name" value="HMBD"/>
</dbReference>
<gene>
    <name evidence="3" type="ORF">AAE02nite_49650</name>
</gene>
<name>A0A512B5T4_9BACT</name>
<feature type="domain" description="Heavy metal binding" evidence="2">
    <location>
        <begin position="38"/>
        <end position="63"/>
    </location>
</feature>
<keyword evidence="1" id="KW-0732">Signal</keyword>
<organism evidence="3 4">
    <name type="scientific">Adhaeribacter aerolatus</name>
    <dbReference type="NCBI Taxonomy" id="670289"/>
    <lineage>
        <taxon>Bacteria</taxon>
        <taxon>Pseudomonadati</taxon>
        <taxon>Bacteroidota</taxon>
        <taxon>Cytophagia</taxon>
        <taxon>Cytophagales</taxon>
        <taxon>Hymenobacteraceae</taxon>
        <taxon>Adhaeribacter</taxon>
    </lineage>
</organism>
<proteinExistence type="predicted"/>
<reference evidence="3 4" key="1">
    <citation type="submission" date="2019-07" db="EMBL/GenBank/DDBJ databases">
        <title>Whole genome shotgun sequence of Adhaeribacter aerolatus NBRC 106133.</title>
        <authorList>
            <person name="Hosoyama A."/>
            <person name="Uohara A."/>
            <person name="Ohji S."/>
            <person name="Ichikawa N."/>
        </authorList>
    </citation>
    <scope>NUCLEOTIDE SEQUENCE [LARGE SCALE GENOMIC DNA]</scope>
    <source>
        <strain evidence="3 4">NBRC 106133</strain>
    </source>
</reference>
<comment type="caution">
    <text evidence="3">The sequence shown here is derived from an EMBL/GenBank/DDBJ whole genome shotgun (WGS) entry which is preliminary data.</text>
</comment>
<dbReference type="AlphaFoldDB" id="A0A512B5T4"/>
<evidence type="ECO:0000313" key="3">
    <source>
        <dbReference type="EMBL" id="GEO07301.1"/>
    </source>
</evidence>
<evidence type="ECO:0000313" key="4">
    <source>
        <dbReference type="Proteomes" id="UP000321532"/>
    </source>
</evidence>
<dbReference type="Proteomes" id="UP000321532">
    <property type="component" value="Unassembled WGS sequence"/>
</dbReference>
<accession>A0A512B5T4</accession>
<feature type="domain" description="Heavy metal binding" evidence="2">
    <location>
        <begin position="80"/>
        <end position="107"/>
    </location>
</feature>
<dbReference type="OrthoDB" id="1521937at2"/>
<sequence length="168" mass="18226">MKTLLLTIALALITISQIQGQGNQKNNAIKQQVAAISYSCPDHPNEISNTPGKCSKCGKTLVKETAKNYKGQVVVLTKTVYRCPKHPTEVKEEAGSCSQCGMALVQVPVKNYKGQVTGTENVYVCPDHVNVASAVPGTCPVCKKPLTEKRMPLSEEKNPKNYKGHTKN</sequence>
<feature type="domain" description="Heavy metal binding" evidence="2">
    <location>
        <begin position="122"/>
        <end position="149"/>
    </location>
</feature>
<feature type="chain" id="PRO_5021805169" description="Heavy metal binding domain-containing protein" evidence="1">
    <location>
        <begin position="21"/>
        <end position="168"/>
    </location>
</feature>
<dbReference type="EMBL" id="BJYS01000057">
    <property type="protein sequence ID" value="GEO07301.1"/>
    <property type="molecule type" value="Genomic_DNA"/>
</dbReference>
<dbReference type="RefSeq" id="WP_146905197.1">
    <property type="nucleotide sequence ID" value="NZ_BJYS01000057.1"/>
</dbReference>
<evidence type="ECO:0000259" key="2">
    <source>
        <dbReference type="Pfam" id="PF19335"/>
    </source>
</evidence>
<dbReference type="GO" id="GO:0046872">
    <property type="term" value="F:metal ion binding"/>
    <property type="evidence" value="ECO:0007669"/>
    <property type="project" value="InterPro"/>
</dbReference>
<keyword evidence="4" id="KW-1185">Reference proteome</keyword>
<feature type="signal peptide" evidence="1">
    <location>
        <begin position="1"/>
        <end position="20"/>
    </location>
</feature>
<evidence type="ECO:0000256" key="1">
    <source>
        <dbReference type="SAM" id="SignalP"/>
    </source>
</evidence>